<evidence type="ECO:0000256" key="2">
    <source>
        <dbReference type="SAM" id="MobiDB-lite"/>
    </source>
</evidence>
<feature type="coiled-coil region" evidence="1">
    <location>
        <begin position="69"/>
        <end position="130"/>
    </location>
</feature>
<sequence>MNSKEELEKELPAKNVDIAKDIDKIDEFFNLLNMIIGGNDINNPGLDGLLSKVLERHEGDFFNAFNTHIAKIKNELELLKKKADDQEEKMIEDDRIVSLTNNLAWFKEESQRLKEQKLKNEKELSLLSEKSKKMKENNNYLKEKVKSSMRQQKLLMIALDRKRELDEEMNQPENDQADAKNQANLYNEMKLDNEVSKIIYQDPADNKKVKTSNKHYKSIANQESTEFATDEKTARISVKRHFESMDQNLPTTDSREIVLNTQTVPDNSLQNEDLSIVKPHLASTKQEKVNEGFINFIGELMSTSAIEDQEIITEIEKQVLIENKDFEDELGAIKEETKFIDDEIRELKKQKYCVVWPDKDENGQQKDQIIDKNFLQEEFLGICKDVRKEVLKTKFINGLPSLDTQMGMINNPHNASMMKQDNNIQGILDLVVTNDDLMNKFYDIIFNFDNQALKLPSVSRDDNKSIQQKLKGVDIQIGKRKFAVLTSDAMNESVKKPNIMNFAGGIGKKSHGGKYDGHNLEKAVDNKMKVTSQSMKNATREQPPASEYDHIQPKLLPKNNSSTMIGKYKQTMSRARQKSRRPNMVIKNGKLLISKRKT</sequence>
<reference evidence="3" key="1">
    <citation type="submission" date="2023-07" db="EMBL/GenBank/DDBJ databases">
        <authorList>
            <consortium name="AG Swart"/>
            <person name="Singh M."/>
            <person name="Singh A."/>
            <person name="Seah K."/>
            <person name="Emmerich C."/>
        </authorList>
    </citation>
    <scope>NUCLEOTIDE SEQUENCE</scope>
    <source>
        <strain evidence="3">DP1</strain>
    </source>
</reference>
<dbReference type="AlphaFoldDB" id="A0AAD1U5C4"/>
<evidence type="ECO:0000313" key="4">
    <source>
        <dbReference type="Proteomes" id="UP001295684"/>
    </source>
</evidence>
<dbReference type="EMBL" id="CAMPGE010003435">
    <property type="protein sequence ID" value="CAI2362271.1"/>
    <property type="molecule type" value="Genomic_DNA"/>
</dbReference>
<comment type="caution">
    <text evidence="3">The sequence shown here is derived from an EMBL/GenBank/DDBJ whole genome shotgun (WGS) entry which is preliminary data.</text>
</comment>
<dbReference type="PANTHER" id="PTHR40515">
    <property type="entry name" value="CILIA- AND FLAGELLA-ASSOCIATED PROTEIN 157"/>
    <property type="match status" value="1"/>
</dbReference>
<name>A0AAD1U5C4_EUPCR</name>
<proteinExistence type="predicted"/>
<protein>
    <submittedName>
        <fullName evidence="3">Uncharacterized protein</fullName>
    </submittedName>
</protein>
<gene>
    <name evidence="3" type="ORF">ECRASSUSDP1_LOCUS3593</name>
</gene>
<dbReference type="Proteomes" id="UP001295684">
    <property type="component" value="Unassembled WGS sequence"/>
</dbReference>
<evidence type="ECO:0000313" key="3">
    <source>
        <dbReference type="EMBL" id="CAI2362271.1"/>
    </source>
</evidence>
<accession>A0AAD1U5C4</accession>
<evidence type="ECO:0000256" key="1">
    <source>
        <dbReference type="SAM" id="Coils"/>
    </source>
</evidence>
<dbReference type="PANTHER" id="PTHR40515:SF1">
    <property type="entry name" value="CILIA- AND FLAGELLA-ASSOCIATED PROTEIN 157"/>
    <property type="match status" value="1"/>
</dbReference>
<keyword evidence="1" id="KW-0175">Coiled coil</keyword>
<keyword evidence="4" id="KW-1185">Reference proteome</keyword>
<feature type="region of interest" description="Disordered" evidence="2">
    <location>
        <begin position="537"/>
        <end position="562"/>
    </location>
</feature>
<organism evidence="3 4">
    <name type="scientific">Euplotes crassus</name>
    <dbReference type="NCBI Taxonomy" id="5936"/>
    <lineage>
        <taxon>Eukaryota</taxon>
        <taxon>Sar</taxon>
        <taxon>Alveolata</taxon>
        <taxon>Ciliophora</taxon>
        <taxon>Intramacronucleata</taxon>
        <taxon>Spirotrichea</taxon>
        <taxon>Hypotrichia</taxon>
        <taxon>Euplotida</taxon>
        <taxon>Euplotidae</taxon>
        <taxon>Moneuplotes</taxon>
    </lineage>
</organism>